<dbReference type="GO" id="GO:0016747">
    <property type="term" value="F:acyltransferase activity, transferring groups other than amino-acyl groups"/>
    <property type="evidence" value="ECO:0007669"/>
    <property type="project" value="InterPro"/>
</dbReference>
<evidence type="ECO:0000259" key="2">
    <source>
        <dbReference type="PROSITE" id="PS51186"/>
    </source>
</evidence>
<dbReference type="KEGG" id="fra:Francci3_2000"/>
<evidence type="ECO:0000256" key="1">
    <source>
        <dbReference type="SAM" id="MobiDB-lite"/>
    </source>
</evidence>
<name>Q2JBG8_FRACC</name>
<dbReference type="PhylomeDB" id="Q2JBG8"/>
<proteinExistence type="predicted"/>
<keyword evidence="4" id="KW-1185">Reference proteome</keyword>
<dbReference type="Gene3D" id="3.40.630.30">
    <property type="match status" value="1"/>
</dbReference>
<sequence length="201" mass="22000">MTWSWPTDVRPYSTDLASMLAASVIDDGILGFTEPVTPAQGVGFAEDLARRVGTGEALVLLGQDDEGVCAMCVVALNSMPNCRHLSEVSKAYLRPRIRRTGAVIELVFAVCERLADVGVERVLIDVREGSPAHRVWSGFGFTTYGVLDDYSRVRGISHRGLYMTHAVSELQAVTADRLARRADPTRRHTTPQAAIAERTSR</sequence>
<dbReference type="EMBL" id="CP000249">
    <property type="protein sequence ID" value="ABD11374.1"/>
    <property type="molecule type" value="Genomic_DNA"/>
</dbReference>
<dbReference type="STRING" id="106370.Francci3_2000"/>
<dbReference type="PROSITE" id="PS51186">
    <property type="entry name" value="GNAT"/>
    <property type="match status" value="1"/>
</dbReference>
<feature type="domain" description="N-acetyltransferase" evidence="2">
    <location>
        <begin position="7"/>
        <end position="168"/>
    </location>
</feature>
<evidence type="ECO:0000313" key="3">
    <source>
        <dbReference type="EMBL" id="ABD11374.1"/>
    </source>
</evidence>
<evidence type="ECO:0000313" key="4">
    <source>
        <dbReference type="Proteomes" id="UP000001937"/>
    </source>
</evidence>
<feature type="region of interest" description="Disordered" evidence="1">
    <location>
        <begin position="178"/>
        <end position="201"/>
    </location>
</feature>
<organism evidence="3 4">
    <name type="scientific">Frankia casuarinae (strain DSM 45818 / CECT 9043 / HFP020203 / CcI3)</name>
    <dbReference type="NCBI Taxonomy" id="106370"/>
    <lineage>
        <taxon>Bacteria</taxon>
        <taxon>Bacillati</taxon>
        <taxon>Actinomycetota</taxon>
        <taxon>Actinomycetes</taxon>
        <taxon>Frankiales</taxon>
        <taxon>Frankiaceae</taxon>
        <taxon>Frankia</taxon>
    </lineage>
</organism>
<dbReference type="SUPFAM" id="SSF55729">
    <property type="entry name" value="Acyl-CoA N-acyltransferases (Nat)"/>
    <property type="match status" value="1"/>
</dbReference>
<dbReference type="eggNOG" id="COG0456">
    <property type="taxonomic scope" value="Bacteria"/>
</dbReference>
<dbReference type="Proteomes" id="UP000001937">
    <property type="component" value="Chromosome"/>
</dbReference>
<dbReference type="InterPro" id="IPR016181">
    <property type="entry name" value="Acyl_CoA_acyltransferase"/>
</dbReference>
<dbReference type="AlphaFoldDB" id="Q2JBG8"/>
<accession>Q2JBG8</accession>
<dbReference type="HOGENOM" id="CLU_109258_0_0_11"/>
<gene>
    <name evidence="3" type="ordered locus">Francci3_2000</name>
</gene>
<dbReference type="InterPro" id="IPR000182">
    <property type="entry name" value="GNAT_dom"/>
</dbReference>
<reference evidence="3 4" key="1">
    <citation type="journal article" date="2007" name="Genome Res.">
        <title>Genome characteristics of facultatively symbiotic Frankia sp. strains reflect host range and host plant biogeography.</title>
        <authorList>
            <person name="Normand P."/>
            <person name="Lapierre P."/>
            <person name="Tisa L.S."/>
            <person name="Gogarten J.P."/>
            <person name="Alloisio N."/>
            <person name="Bagnarol E."/>
            <person name="Bassi C.A."/>
            <person name="Berry A.M."/>
            <person name="Bickhart D.M."/>
            <person name="Choisne N."/>
            <person name="Couloux A."/>
            <person name="Cournoyer B."/>
            <person name="Cruveiller S."/>
            <person name="Daubin V."/>
            <person name="Demange N."/>
            <person name="Francino M.P."/>
            <person name="Goltsman E."/>
            <person name="Huang Y."/>
            <person name="Kopp O.R."/>
            <person name="Labarre L."/>
            <person name="Lapidus A."/>
            <person name="Lavire C."/>
            <person name="Marechal J."/>
            <person name="Martinez M."/>
            <person name="Mastronunzio J.E."/>
            <person name="Mullin B.C."/>
            <person name="Niemann J."/>
            <person name="Pujic P."/>
            <person name="Rawnsley T."/>
            <person name="Rouy Z."/>
            <person name="Schenowitz C."/>
            <person name="Sellstedt A."/>
            <person name="Tavares F."/>
            <person name="Tomkins J.P."/>
            <person name="Vallenet D."/>
            <person name="Valverde C."/>
            <person name="Wall L.G."/>
            <person name="Wang Y."/>
            <person name="Medigue C."/>
            <person name="Benson D.R."/>
        </authorList>
    </citation>
    <scope>NUCLEOTIDE SEQUENCE [LARGE SCALE GENOMIC DNA]</scope>
    <source>
        <strain evidence="4">DSM 45818 / CECT 9043 / CcI3</strain>
    </source>
</reference>
<protein>
    <recommendedName>
        <fullName evidence="2">N-acetyltransferase domain-containing protein</fullName>
    </recommendedName>
</protein>